<dbReference type="Pfam" id="PF01663">
    <property type="entry name" value="Phosphodiest"/>
    <property type="match status" value="1"/>
</dbReference>
<reference evidence="1 2" key="1">
    <citation type="submission" date="2018-04" db="EMBL/GenBank/DDBJ databases">
        <title>Chitinophaga fuyangensis sp. nov., isolated from soil in a chemical factory.</title>
        <authorList>
            <person name="Chen K."/>
        </authorList>
    </citation>
    <scope>NUCLEOTIDE SEQUENCE [LARGE SCALE GENOMIC DNA]</scope>
    <source>
        <strain evidence="1 2">LY-1</strain>
    </source>
</reference>
<proteinExistence type="predicted"/>
<comment type="caution">
    <text evidence="1">The sequence shown here is derived from an EMBL/GenBank/DDBJ whole genome shotgun (WGS) entry which is preliminary data.</text>
</comment>
<dbReference type="OrthoDB" id="9791578at2"/>
<gene>
    <name evidence="1" type="ORF">DCC81_04230</name>
</gene>
<protein>
    <submittedName>
        <fullName evidence="1">Phosphoglyceromutase</fullName>
    </submittedName>
</protein>
<dbReference type="EMBL" id="QCYK01000001">
    <property type="protein sequence ID" value="PUZ29819.1"/>
    <property type="molecule type" value="Genomic_DNA"/>
</dbReference>
<evidence type="ECO:0000313" key="1">
    <source>
        <dbReference type="EMBL" id="PUZ29819.1"/>
    </source>
</evidence>
<name>A0A2T7BQ99_9BACT</name>
<dbReference type="InterPro" id="IPR002591">
    <property type="entry name" value="Phosphodiest/P_Trfase"/>
</dbReference>
<dbReference type="SUPFAM" id="SSF53649">
    <property type="entry name" value="Alkaline phosphatase-like"/>
    <property type="match status" value="1"/>
</dbReference>
<dbReference type="InterPro" id="IPR017850">
    <property type="entry name" value="Alkaline_phosphatase_core_sf"/>
</dbReference>
<dbReference type="AlphaFoldDB" id="A0A2T7BQ99"/>
<dbReference type="Gene3D" id="3.40.720.10">
    <property type="entry name" value="Alkaline Phosphatase, subunit A"/>
    <property type="match status" value="1"/>
</dbReference>
<dbReference type="Proteomes" id="UP000244450">
    <property type="component" value="Unassembled WGS sequence"/>
</dbReference>
<keyword evidence="2" id="KW-1185">Reference proteome</keyword>
<organism evidence="1 2">
    <name type="scientific">Chitinophaga parva</name>
    <dbReference type="NCBI Taxonomy" id="2169414"/>
    <lineage>
        <taxon>Bacteria</taxon>
        <taxon>Pseudomonadati</taxon>
        <taxon>Bacteroidota</taxon>
        <taxon>Chitinophagia</taxon>
        <taxon>Chitinophagales</taxon>
        <taxon>Chitinophagaceae</taxon>
        <taxon>Chitinophaga</taxon>
    </lineage>
</organism>
<evidence type="ECO:0000313" key="2">
    <source>
        <dbReference type="Proteomes" id="UP000244450"/>
    </source>
</evidence>
<sequence>MAQQRKTENIVIVTMDGMRWQEIFGGVDTALAHNEHFAPEGQESLKNFGADSTASSRERLLPFFWGTIAKQGQLYGNRSEGNLVNVANRYQFSYPGYNEMFTGYPDTLVNSNDKNYNKNTTVLEYINQQPGFKGKVAAFSTWDAFPYILNMPRSGVYVNAAMDSIPATTPALTLIGEQVRLSPKYLGGRPDEFTYMAGREYLKANHPRVLYIAFDDTDEFAHAGKYDEYLKQAHAEDAMLADLWHTLQSQPQYKNKTTLIVLCDHGRGGAGLPTWTSHGQDVKESGQIWMAFLGPDTRALGEIKTQQQVYQQQIAATIAGLLGMQFSAAHPVAPPLTHVF</sequence>
<accession>A0A2T7BQ99</accession>